<dbReference type="Proteomes" id="UP001165740">
    <property type="component" value="Chromosome 1"/>
</dbReference>
<dbReference type="GO" id="GO:0046592">
    <property type="term" value="F:polyamine oxidase activity"/>
    <property type="evidence" value="ECO:0007669"/>
    <property type="project" value="TreeGrafter"/>
</dbReference>
<dbReference type="OrthoDB" id="5046242at2759"/>
<dbReference type="AlphaFoldDB" id="A0A9W2ZUW6"/>
<dbReference type="OMA" id="RIDWTCE"/>
<keyword evidence="6" id="KW-0274">FAD</keyword>
<evidence type="ECO:0000256" key="7">
    <source>
        <dbReference type="ARBA" id="ARBA00023002"/>
    </source>
</evidence>
<evidence type="ECO:0000313" key="10">
    <source>
        <dbReference type="RefSeq" id="XP_055878750.1"/>
    </source>
</evidence>
<evidence type="ECO:0000256" key="5">
    <source>
        <dbReference type="ARBA" id="ARBA00022630"/>
    </source>
</evidence>
<evidence type="ECO:0000256" key="2">
    <source>
        <dbReference type="ARBA" id="ARBA00004496"/>
    </source>
</evidence>
<dbReference type="InterPro" id="IPR002937">
    <property type="entry name" value="Amino_oxidase"/>
</dbReference>
<evidence type="ECO:0000256" key="4">
    <source>
        <dbReference type="ARBA" id="ARBA00022490"/>
    </source>
</evidence>
<keyword evidence="9" id="KW-1185">Reference proteome</keyword>
<evidence type="ECO:0000313" key="9">
    <source>
        <dbReference type="Proteomes" id="UP001165740"/>
    </source>
</evidence>
<comment type="cofactor">
    <cofactor evidence="1">
        <name>FAD</name>
        <dbReference type="ChEBI" id="CHEBI:57692"/>
    </cofactor>
</comment>
<evidence type="ECO:0000313" key="11">
    <source>
        <dbReference type="RefSeq" id="XP_055878758.1"/>
    </source>
</evidence>
<gene>
    <name evidence="10 11" type="primary">LOC106069383</name>
</gene>
<dbReference type="GO" id="GO:0005737">
    <property type="term" value="C:cytoplasm"/>
    <property type="evidence" value="ECO:0007669"/>
    <property type="project" value="UniProtKB-SubCell"/>
</dbReference>
<evidence type="ECO:0000259" key="8">
    <source>
        <dbReference type="Pfam" id="PF01593"/>
    </source>
</evidence>
<dbReference type="SUPFAM" id="SSF54373">
    <property type="entry name" value="FAD-linked reductases, C-terminal domain"/>
    <property type="match status" value="1"/>
</dbReference>
<keyword evidence="7" id="KW-0560">Oxidoreductase</keyword>
<dbReference type="InterPro" id="IPR036188">
    <property type="entry name" value="FAD/NAD-bd_sf"/>
</dbReference>
<keyword evidence="5" id="KW-0285">Flavoprotein</keyword>
<organism evidence="9 10">
    <name type="scientific">Biomphalaria glabrata</name>
    <name type="common">Bloodfluke planorb</name>
    <name type="synonym">Freshwater snail</name>
    <dbReference type="NCBI Taxonomy" id="6526"/>
    <lineage>
        <taxon>Eukaryota</taxon>
        <taxon>Metazoa</taxon>
        <taxon>Spiralia</taxon>
        <taxon>Lophotrochozoa</taxon>
        <taxon>Mollusca</taxon>
        <taxon>Gastropoda</taxon>
        <taxon>Heterobranchia</taxon>
        <taxon>Euthyneura</taxon>
        <taxon>Panpulmonata</taxon>
        <taxon>Hygrophila</taxon>
        <taxon>Lymnaeoidea</taxon>
        <taxon>Planorbidae</taxon>
        <taxon>Biomphalaria</taxon>
    </lineage>
</organism>
<protein>
    <submittedName>
        <fullName evidence="10 11">Spermine oxidase-like</fullName>
    </submittedName>
</protein>
<dbReference type="Gene3D" id="3.90.660.10">
    <property type="match status" value="1"/>
</dbReference>
<accession>A0A9W2ZUW6</accession>
<evidence type="ECO:0000256" key="3">
    <source>
        <dbReference type="ARBA" id="ARBA00005995"/>
    </source>
</evidence>
<proteinExistence type="inferred from homology"/>
<dbReference type="RefSeq" id="XP_055878750.1">
    <property type="nucleotide sequence ID" value="XM_056022775.1"/>
</dbReference>
<comment type="similarity">
    <text evidence="3">Belongs to the flavin monoamine oxidase family.</text>
</comment>
<keyword evidence="4" id="KW-0963">Cytoplasm</keyword>
<dbReference type="InterPro" id="IPR050281">
    <property type="entry name" value="Flavin_monoamine_oxidase"/>
</dbReference>
<dbReference type="PANTHER" id="PTHR10742">
    <property type="entry name" value="FLAVIN MONOAMINE OXIDASE"/>
    <property type="match status" value="1"/>
</dbReference>
<dbReference type="SUPFAM" id="SSF51905">
    <property type="entry name" value="FAD/NAD(P)-binding domain"/>
    <property type="match status" value="1"/>
</dbReference>
<comment type="subcellular location">
    <subcellularLocation>
        <location evidence="2">Cytoplasm</location>
    </subcellularLocation>
</comment>
<feature type="domain" description="Amine oxidase" evidence="8">
    <location>
        <begin position="13"/>
        <end position="481"/>
    </location>
</feature>
<dbReference type="Gene3D" id="3.50.50.60">
    <property type="entry name" value="FAD/NAD(P)-binding domain"/>
    <property type="match status" value="1"/>
</dbReference>
<dbReference type="PANTHER" id="PTHR10742:SF405">
    <property type="entry name" value="PEROXISOMAL N(1)-ACETYL-SPERMINE_SPERMIDINE OXIDASE"/>
    <property type="match status" value="1"/>
</dbReference>
<dbReference type="Pfam" id="PF01593">
    <property type="entry name" value="Amino_oxidase"/>
    <property type="match status" value="1"/>
</dbReference>
<evidence type="ECO:0000256" key="6">
    <source>
        <dbReference type="ARBA" id="ARBA00022827"/>
    </source>
</evidence>
<evidence type="ECO:0000256" key="1">
    <source>
        <dbReference type="ARBA" id="ARBA00001974"/>
    </source>
</evidence>
<dbReference type="RefSeq" id="XP_055878758.1">
    <property type="nucleotide sequence ID" value="XM_056022783.1"/>
</dbReference>
<sequence length="512" mass="57944">MTSPTVVVIGAGVAGVTAAARLVQGGITNVTVLEAQDYVGGRVKCVAVDGQSVELGAQYVHGRQDNPAYNIVTKLGLEHWAQPDNDSEVFNIPEEFLTSHGERIPVTEKIKSQIKELSDKLDKNYDEDVEIEDKDSDKSEGDQYETVYKTYLRGLTDEKDRKLFLAIYRWFKLYQIVDTASADLSDLSIYALSKYKVLPGPRDTYVEGGMTALLRYIENVVSDKICLSTPVQNINWSEDLYPKVCVTYNTYNQEKTILADYVIVTVSIGYLQAKHRELFTPPLPRPLATAIEHIGFGGVGKIFLQWDKPFVGYTREDDGVQIYELLWTDDNIRLRSDRSQKKKQNGEPWWFGIHSLETVYKCPNVLELWLGKEEAELSEELEDSEVMDISYELVQLFFRDFVVPPPTAVNRTTWISNPYIRGTYSFLSTQIKKEDLKHLQMHLPPNEEPRVLFAGEGFAREFISTFHGAHLSGLEQADTILTREKKVPDQSLVDFISTQTVGDGLHNCLSSS</sequence>
<reference evidence="10 11" key="1">
    <citation type="submission" date="2025-04" db="UniProtKB">
        <authorList>
            <consortium name="RefSeq"/>
        </authorList>
    </citation>
    <scope>IDENTIFICATION</scope>
</reference>
<dbReference type="GeneID" id="106069383"/>
<name>A0A9W2ZUW6_BIOGL</name>